<reference evidence="2 3" key="1">
    <citation type="submission" date="2020-01" db="EMBL/GenBank/DDBJ databases">
        <title>Sulfitobacter sediminilitoris sp. nov., isolated from a tidal flat.</title>
        <authorList>
            <person name="Park S."/>
            <person name="Yoon J.-H."/>
        </authorList>
    </citation>
    <scope>NUCLEOTIDE SEQUENCE [LARGE SCALE GENOMIC DNA]</scope>
    <source>
        <strain evidence="2 3">JBTF-M27</strain>
    </source>
</reference>
<accession>A0A6P0CFL3</accession>
<dbReference type="PANTHER" id="PTHR12558">
    <property type="entry name" value="CELL DIVISION CYCLE 16,23,27"/>
    <property type="match status" value="1"/>
</dbReference>
<keyword evidence="3" id="KW-1185">Reference proteome</keyword>
<dbReference type="SUPFAM" id="SSF48452">
    <property type="entry name" value="TPR-like"/>
    <property type="match status" value="1"/>
</dbReference>
<comment type="caution">
    <text evidence="2">The sequence shown here is derived from an EMBL/GenBank/DDBJ whole genome shotgun (WGS) entry which is preliminary data.</text>
</comment>
<dbReference type="AlphaFoldDB" id="A0A6P0CFL3"/>
<dbReference type="PROSITE" id="PS50005">
    <property type="entry name" value="TPR"/>
    <property type="match status" value="2"/>
</dbReference>
<evidence type="ECO:0000313" key="2">
    <source>
        <dbReference type="EMBL" id="NEK24991.1"/>
    </source>
</evidence>
<proteinExistence type="predicted"/>
<evidence type="ECO:0000256" key="1">
    <source>
        <dbReference type="PROSITE-ProRule" id="PRU00339"/>
    </source>
</evidence>
<name>A0A6P0CFL3_9RHOB</name>
<dbReference type="RefSeq" id="WP_164356161.1">
    <property type="nucleotide sequence ID" value="NZ_JAABNT010000031.1"/>
</dbReference>
<evidence type="ECO:0000313" key="3">
    <source>
        <dbReference type="Proteomes" id="UP000468591"/>
    </source>
</evidence>
<sequence>MGKQARDLSDHEQLQRAKWHLTRLTAEHNLQAEEICKVLLQRNPDLVEAYTTLALGYGYDALYAWNRPPPDSLRMAMEASQNAIARDPLDAAAHAVFGALMFSLRRHQDAEGALKRAIEINPNLSMAYGFLGMVQSYTHDFENCFESLQEAIRLSPRDPQRAMFIANIGQAKFNAGDYEGALCHCLEAVRENPRLPSAVRALTAAYGMIGDTEKAAEAYSQLARLVPGISLSTTRGAVGFAYEDDENRFLEGLRRAGMPE</sequence>
<dbReference type="PANTHER" id="PTHR12558:SF13">
    <property type="entry name" value="CELL DIVISION CYCLE PROTEIN 27 HOMOLOG"/>
    <property type="match status" value="1"/>
</dbReference>
<dbReference type="InterPro" id="IPR011990">
    <property type="entry name" value="TPR-like_helical_dom_sf"/>
</dbReference>
<dbReference type="Proteomes" id="UP000468591">
    <property type="component" value="Unassembled WGS sequence"/>
</dbReference>
<dbReference type="EMBL" id="JAABNT010000031">
    <property type="protein sequence ID" value="NEK24991.1"/>
    <property type="molecule type" value="Genomic_DNA"/>
</dbReference>
<feature type="repeat" description="TPR" evidence="1">
    <location>
        <begin position="91"/>
        <end position="124"/>
    </location>
</feature>
<organism evidence="2 3">
    <name type="scientific">Sulfitobacter sediminilitoris</name>
    <dbReference type="NCBI Taxonomy" id="2698830"/>
    <lineage>
        <taxon>Bacteria</taxon>
        <taxon>Pseudomonadati</taxon>
        <taxon>Pseudomonadota</taxon>
        <taxon>Alphaproteobacteria</taxon>
        <taxon>Rhodobacterales</taxon>
        <taxon>Roseobacteraceae</taxon>
        <taxon>Sulfitobacter</taxon>
    </lineage>
</organism>
<keyword evidence="1" id="KW-0802">TPR repeat</keyword>
<dbReference type="SMART" id="SM00028">
    <property type="entry name" value="TPR"/>
    <property type="match status" value="4"/>
</dbReference>
<dbReference type="InterPro" id="IPR019734">
    <property type="entry name" value="TPR_rpt"/>
</dbReference>
<protein>
    <submittedName>
        <fullName evidence="2">Uncharacterized protein</fullName>
    </submittedName>
</protein>
<dbReference type="Gene3D" id="1.25.40.10">
    <property type="entry name" value="Tetratricopeptide repeat domain"/>
    <property type="match status" value="2"/>
</dbReference>
<gene>
    <name evidence="2" type="ORF">GV827_21725</name>
</gene>
<feature type="repeat" description="TPR" evidence="1">
    <location>
        <begin position="125"/>
        <end position="158"/>
    </location>
</feature>